<dbReference type="Proteomes" id="UP000076715">
    <property type="component" value="Unassembled WGS sequence"/>
</dbReference>
<name>A0A162ZZG5_9FLAO</name>
<keyword evidence="3" id="KW-1185">Reference proteome</keyword>
<keyword evidence="1" id="KW-0732">Signal</keyword>
<dbReference type="AlphaFoldDB" id="A0A162ZZG5"/>
<comment type="caution">
    <text evidence="2">The sequence shown here is derived from an EMBL/GenBank/DDBJ whole genome shotgun (WGS) entry which is preliminary data.</text>
</comment>
<accession>A0A162ZZG5</accession>
<dbReference type="OrthoDB" id="9880945at2"/>
<evidence type="ECO:0008006" key="4">
    <source>
        <dbReference type="Google" id="ProtNLM"/>
    </source>
</evidence>
<protein>
    <recommendedName>
        <fullName evidence="4">Outer membrane protein beta-barrel domain-containing protein</fullName>
    </recommendedName>
</protein>
<reference evidence="2 3" key="1">
    <citation type="submission" date="2016-01" db="EMBL/GenBank/DDBJ databases">
        <title>The draft genome sequence of Aquimarina sp. RZW4-3-2.</title>
        <authorList>
            <person name="Wang Y."/>
        </authorList>
    </citation>
    <scope>NUCLEOTIDE SEQUENCE [LARGE SCALE GENOMIC DNA]</scope>
    <source>
        <strain evidence="2 3">RZW4-3-2</strain>
    </source>
</reference>
<evidence type="ECO:0000313" key="3">
    <source>
        <dbReference type="Proteomes" id="UP000076715"/>
    </source>
</evidence>
<sequence>MYKNIFLGIILYFLTSSLIAQNQDKQASFGINIEISESYQFQESQHKGEPKELFIGLIFAPFAATTFEGDPPFSTDTSLFLTAALVKGDWSIAPYYNFGTNSAGAFLTYNILDELGTYVSSDKALTGNTGTYALGFTTPILEDYIQGYVEIGGTYGDDATAFFGVGLYFNILKSVKSW</sequence>
<evidence type="ECO:0000313" key="2">
    <source>
        <dbReference type="EMBL" id="KZS40155.1"/>
    </source>
</evidence>
<proteinExistence type="predicted"/>
<feature type="signal peptide" evidence="1">
    <location>
        <begin position="1"/>
        <end position="22"/>
    </location>
</feature>
<organism evidence="2 3">
    <name type="scientific">Aquimarina aggregata</name>
    <dbReference type="NCBI Taxonomy" id="1642818"/>
    <lineage>
        <taxon>Bacteria</taxon>
        <taxon>Pseudomonadati</taxon>
        <taxon>Bacteroidota</taxon>
        <taxon>Flavobacteriia</taxon>
        <taxon>Flavobacteriales</taxon>
        <taxon>Flavobacteriaceae</taxon>
        <taxon>Aquimarina</taxon>
    </lineage>
</organism>
<dbReference type="EMBL" id="LQRT01000016">
    <property type="protein sequence ID" value="KZS40155.1"/>
    <property type="molecule type" value="Genomic_DNA"/>
</dbReference>
<dbReference type="STRING" id="1642818.AWE51_25265"/>
<gene>
    <name evidence="2" type="ORF">AWE51_25265</name>
</gene>
<feature type="chain" id="PRO_5007841567" description="Outer membrane protein beta-barrel domain-containing protein" evidence="1">
    <location>
        <begin position="23"/>
        <end position="178"/>
    </location>
</feature>
<evidence type="ECO:0000256" key="1">
    <source>
        <dbReference type="SAM" id="SignalP"/>
    </source>
</evidence>
<dbReference type="RefSeq" id="WP_066314861.1">
    <property type="nucleotide sequence ID" value="NZ_LQRT01000016.1"/>
</dbReference>